<evidence type="ECO:0000256" key="5">
    <source>
        <dbReference type="ARBA" id="ARBA00023124"/>
    </source>
</evidence>
<evidence type="ECO:0000256" key="2">
    <source>
        <dbReference type="ARBA" id="ARBA00022670"/>
    </source>
</evidence>
<accession>A0ABV5AIA8</accession>
<dbReference type="Pfam" id="PF02586">
    <property type="entry name" value="SRAP"/>
    <property type="match status" value="1"/>
</dbReference>
<evidence type="ECO:0000256" key="7">
    <source>
        <dbReference type="ARBA" id="ARBA00023239"/>
    </source>
</evidence>
<dbReference type="InterPro" id="IPR036590">
    <property type="entry name" value="SRAP-like"/>
</dbReference>
<keyword evidence="7" id="KW-0456">Lyase</keyword>
<protein>
    <recommendedName>
        <fullName evidence="8">Abasic site processing protein</fullName>
        <ecNumber evidence="8">3.4.-.-</ecNumber>
    </recommendedName>
</protein>
<reference evidence="9 10" key="1">
    <citation type="journal article" date="2024" name="Int. J. Mol. Sci.">
        <title>Exploration of Alicyclobacillus spp. Genome in Search of Antibiotic Resistance.</title>
        <authorList>
            <person name="Bucka-Kolendo J."/>
            <person name="Kiousi D.E."/>
            <person name="Dekowska A."/>
            <person name="Mikolajczuk-Szczyrba A."/>
            <person name="Karadedos D.M."/>
            <person name="Michael P."/>
            <person name="Galanis A."/>
            <person name="Sokolowska B."/>
        </authorList>
    </citation>
    <scope>NUCLEOTIDE SEQUENCE [LARGE SCALE GENOMIC DNA]</scope>
    <source>
        <strain evidence="9 10">KKP 3000</strain>
    </source>
</reference>
<dbReference type="Gene3D" id="3.90.1680.10">
    <property type="entry name" value="SOS response associated peptidase-like"/>
    <property type="match status" value="1"/>
</dbReference>
<evidence type="ECO:0000313" key="9">
    <source>
        <dbReference type="EMBL" id="MFB5192008.1"/>
    </source>
</evidence>
<comment type="caution">
    <text evidence="9">The sequence shown here is derived from an EMBL/GenBank/DDBJ whole genome shotgun (WGS) entry which is preliminary data.</text>
</comment>
<dbReference type="EMBL" id="JBDXSU010000016">
    <property type="protein sequence ID" value="MFB5192008.1"/>
    <property type="molecule type" value="Genomic_DNA"/>
</dbReference>
<evidence type="ECO:0000256" key="6">
    <source>
        <dbReference type="ARBA" id="ARBA00023125"/>
    </source>
</evidence>
<keyword evidence="10" id="KW-1185">Reference proteome</keyword>
<evidence type="ECO:0000313" key="10">
    <source>
        <dbReference type="Proteomes" id="UP001579974"/>
    </source>
</evidence>
<name>A0ABV5AIA8_9BACL</name>
<dbReference type="PANTHER" id="PTHR13604">
    <property type="entry name" value="DC12-RELATED"/>
    <property type="match status" value="1"/>
</dbReference>
<dbReference type="InterPro" id="IPR003738">
    <property type="entry name" value="SRAP"/>
</dbReference>
<gene>
    <name evidence="9" type="ORF">KKP3000_000800</name>
</gene>
<keyword evidence="5" id="KW-0190">Covalent protein-DNA linkage</keyword>
<keyword evidence="6" id="KW-0238">DNA-binding</keyword>
<evidence type="ECO:0000256" key="8">
    <source>
        <dbReference type="RuleBase" id="RU364100"/>
    </source>
</evidence>
<proteinExistence type="inferred from homology"/>
<dbReference type="RefSeq" id="WP_275476025.1">
    <property type="nucleotide sequence ID" value="NZ_CP162940.1"/>
</dbReference>
<comment type="similarity">
    <text evidence="1 8">Belongs to the SOS response-associated peptidase family.</text>
</comment>
<evidence type="ECO:0000256" key="3">
    <source>
        <dbReference type="ARBA" id="ARBA00022763"/>
    </source>
</evidence>
<dbReference type="Proteomes" id="UP001579974">
    <property type="component" value="Unassembled WGS sequence"/>
</dbReference>
<keyword evidence="4 8" id="KW-0378">Hydrolase</keyword>
<dbReference type="PANTHER" id="PTHR13604:SF0">
    <property type="entry name" value="ABASIC SITE PROCESSING PROTEIN HMCES"/>
    <property type="match status" value="1"/>
</dbReference>
<sequence>MPAILRDHQDERFWLDRSVTDLDELLTVIGPYPEDDMYWYKVDKMVGNVNNDSEKCVEEIK</sequence>
<keyword evidence="2 8" id="KW-0645">Protease</keyword>
<dbReference type="SUPFAM" id="SSF143081">
    <property type="entry name" value="BB1717-like"/>
    <property type="match status" value="1"/>
</dbReference>
<keyword evidence="3" id="KW-0227">DNA damage</keyword>
<evidence type="ECO:0000256" key="1">
    <source>
        <dbReference type="ARBA" id="ARBA00008136"/>
    </source>
</evidence>
<evidence type="ECO:0000256" key="4">
    <source>
        <dbReference type="ARBA" id="ARBA00022801"/>
    </source>
</evidence>
<dbReference type="EC" id="3.4.-.-" evidence="8"/>
<organism evidence="9 10">
    <name type="scientific">Alicyclobacillus fastidiosus</name>
    <dbReference type="NCBI Taxonomy" id="392011"/>
    <lineage>
        <taxon>Bacteria</taxon>
        <taxon>Bacillati</taxon>
        <taxon>Bacillota</taxon>
        <taxon>Bacilli</taxon>
        <taxon>Bacillales</taxon>
        <taxon>Alicyclobacillaceae</taxon>
        <taxon>Alicyclobacillus</taxon>
    </lineage>
</organism>